<dbReference type="InParanoid" id="A0A165PMW1"/>
<keyword evidence="3" id="KW-1185">Reference proteome</keyword>
<accession>A0A165PMW1</accession>
<sequence length="95" mass="10872">MKAAELTASVLIEARLPTMRGEAIIVRRTTTPCRVEAAENNGRRKQHNRKWQRGNTRSLAKLCICRLVLLDPIYVCMLAVFISHARTRVEAKKNR</sequence>
<gene>
    <name evidence="2" type="ORF">EXIGLDRAFT_456567</name>
</gene>
<dbReference type="EMBL" id="KV425888">
    <property type="protein sequence ID" value="KZW02401.1"/>
    <property type="molecule type" value="Genomic_DNA"/>
</dbReference>
<dbReference type="AlphaFoldDB" id="A0A165PMW1"/>
<feature type="transmembrane region" description="Helical" evidence="1">
    <location>
        <begin position="59"/>
        <end position="82"/>
    </location>
</feature>
<keyword evidence="1" id="KW-0812">Transmembrane</keyword>
<protein>
    <submittedName>
        <fullName evidence="2">Uncharacterized protein</fullName>
    </submittedName>
</protein>
<keyword evidence="1" id="KW-0472">Membrane</keyword>
<dbReference type="Proteomes" id="UP000077266">
    <property type="component" value="Unassembled WGS sequence"/>
</dbReference>
<keyword evidence="1" id="KW-1133">Transmembrane helix</keyword>
<name>A0A165PMW1_EXIGL</name>
<reference evidence="2 3" key="1">
    <citation type="journal article" date="2016" name="Mol. Biol. Evol.">
        <title>Comparative Genomics of Early-Diverging Mushroom-Forming Fungi Provides Insights into the Origins of Lignocellulose Decay Capabilities.</title>
        <authorList>
            <person name="Nagy L.G."/>
            <person name="Riley R."/>
            <person name="Tritt A."/>
            <person name="Adam C."/>
            <person name="Daum C."/>
            <person name="Floudas D."/>
            <person name="Sun H."/>
            <person name="Yadav J.S."/>
            <person name="Pangilinan J."/>
            <person name="Larsson K.H."/>
            <person name="Matsuura K."/>
            <person name="Barry K."/>
            <person name="Labutti K."/>
            <person name="Kuo R."/>
            <person name="Ohm R.A."/>
            <person name="Bhattacharya S.S."/>
            <person name="Shirouzu T."/>
            <person name="Yoshinaga Y."/>
            <person name="Martin F.M."/>
            <person name="Grigoriev I.V."/>
            <person name="Hibbett D.S."/>
        </authorList>
    </citation>
    <scope>NUCLEOTIDE SEQUENCE [LARGE SCALE GENOMIC DNA]</scope>
    <source>
        <strain evidence="2 3">HHB12029</strain>
    </source>
</reference>
<evidence type="ECO:0000256" key="1">
    <source>
        <dbReference type="SAM" id="Phobius"/>
    </source>
</evidence>
<evidence type="ECO:0000313" key="3">
    <source>
        <dbReference type="Proteomes" id="UP000077266"/>
    </source>
</evidence>
<proteinExistence type="predicted"/>
<organism evidence="2 3">
    <name type="scientific">Exidia glandulosa HHB12029</name>
    <dbReference type="NCBI Taxonomy" id="1314781"/>
    <lineage>
        <taxon>Eukaryota</taxon>
        <taxon>Fungi</taxon>
        <taxon>Dikarya</taxon>
        <taxon>Basidiomycota</taxon>
        <taxon>Agaricomycotina</taxon>
        <taxon>Agaricomycetes</taxon>
        <taxon>Auriculariales</taxon>
        <taxon>Exidiaceae</taxon>
        <taxon>Exidia</taxon>
    </lineage>
</organism>
<evidence type="ECO:0000313" key="2">
    <source>
        <dbReference type="EMBL" id="KZW02401.1"/>
    </source>
</evidence>